<feature type="compositionally biased region" description="Polar residues" evidence="4">
    <location>
        <begin position="57"/>
        <end position="76"/>
    </location>
</feature>
<dbReference type="InterPro" id="IPR000330">
    <property type="entry name" value="SNF2_N"/>
</dbReference>
<proteinExistence type="predicted"/>
<feature type="compositionally biased region" description="Low complexity" evidence="4">
    <location>
        <begin position="341"/>
        <end position="350"/>
    </location>
</feature>
<keyword evidence="1" id="KW-0547">Nucleotide-binding</keyword>
<dbReference type="SMART" id="SM00487">
    <property type="entry name" value="DEXDc"/>
    <property type="match status" value="1"/>
</dbReference>
<dbReference type="Gene3D" id="3.40.50.10810">
    <property type="entry name" value="Tandem AAA-ATPase domain"/>
    <property type="match status" value="3"/>
</dbReference>
<dbReference type="InterPro" id="IPR038718">
    <property type="entry name" value="SNF2-like_sf"/>
</dbReference>
<keyword evidence="3" id="KW-0067">ATP-binding</keyword>
<feature type="domain" description="Helicase ATP-binding" evidence="5">
    <location>
        <begin position="158"/>
        <end position="413"/>
    </location>
</feature>
<protein>
    <recommendedName>
        <fullName evidence="5">Helicase ATP-binding domain-containing protein</fullName>
    </recommendedName>
</protein>
<sequence length="432" mass="47938">MRQRLLAQQLGLATPARDSKSKETSTPATPDSGGLPRPRSPAPWRTEPKVRSMPLTPDSSSPWRTNMVPNNSTPTRRTPFLGTAQSKRLDRELGSPSGSKSPMERSNISTKEREKQLQTMLQSIVTVVDKVDMASAEIPGLRCRLLPHQVQGVEWMQKRERGEIKGGILADDMGLGKTVQMLALILINNSLASVQGINKADDLSARLAKEGLGTLQRTKPNKTTNADDADGDVFVDKEDDLISQRRRAVLQSGSKTTLIVAPLAVVEQWEREATEKTGRKLQVYVHHGPGRAKAPDTLRSADLVITTFATAANEHAHYRAETEHSEDEKQMHGARSRDSVDVVSISSSSESENDTRTRRSVKRAPRSSKLSKAPLFQVKWLRVVLATRWCLTGTPLQNNVLELFSLIHFLRAAPFDDLSHFREKIDEPIKSQ</sequence>
<feature type="compositionally biased region" description="Polar residues" evidence="4">
    <location>
        <begin position="96"/>
        <end position="109"/>
    </location>
</feature>
<dbReference type="InterPro" id="IPR027417">
    <property type="entry name" value="P-loop_NTPase"/>
</dbReference>
<dbReference type="GO" id="GO:0005524">
    <property type="term" value="F:ATP binding"/>
    <property type="evidence" value="ECO:0007669"/>
    <property type="project" value="UniProtKB-KW"/>
</dbReference>
<keyword evidence="2" id="KW-0378">Hydrolase</keyword>
<evidence type="ECO:0000256" key="2">
    <source>
        <dbReference type="ARBA" id="ARBA00022801"/>
    </source>
</evidence>
<feature type="compositionally biased region" description="Low complexity" evidence="4">
    <location>
        <begin position="1"/>
        <end position="13"/>
    </location>
</feature>
<dbReference type="PROSITE" id="PS51192">
    <property type="entry name" value="HELICASE_ATP_BIND_1"/>
    <property type="match status" value="1"/>
</dbReference>
<reference evidence="6" key="1">
    <citation type="submission" date="2023-02" db="EMBL/GenBank/DDBJ databases">
        <title>Mating type loci evolution in Malassezia.</title>
        <authorList>
            <person name="Coelho M.A."/>
        </authorList>
    </citation>
    <scope>NUCLEOTIDE SEQUENCE</scope>
    <source>
        <strain evidence="6">CBS 14136</strain>
    </source>
</reference>
<dbReference type="GO" id="GO:0006281">
    <property type="term" value="P:DNA repair"/>
    <property type="evidence" value="ECO:0007669"/>
    <property type="project" value="TreeGrafter"/>
</dbReference>
<evidence type="ECO:0000256" key="3">
    <source>
        <dbReference type="ARBA" id="ARBA00022840"/>
    </source>
</evidence>
<dbReference type="GO" id="GO:0005634">
    <property type="term" value="C:nucleus"/>
    <property type="evidence" value="ECO:0007669"/>
    <property type="project" value="TreeGrafter"/>
</dbReference>
<evidence type="ECO:0000313" key="6">
    <source>
        <dbReference type="EMBL" id="WFD42852.1"/>
    </source>
</evidence>
<feature type="compositionally biased region" description="Basic and acidic residues" evidence="4">
    <location>
        <begin position="319"/>
        <end position="340"/>
    </location>
</feature>
<keyword evidence="7" id="KW-1185">Reference proteome</keyword>
<feature type="region of interest" description="Disordered" evidence="4">
    <location>
        <begin position="1"/>
        <end position="114"/>
    </location>
</feature>
<dbReference type="EMBL" id="CP118375">
    <property type="protein sequence ID" value="WFD42852.1"/>
    <property type="molecule type" value="Genomic_DNA"/>
</dbReference>
<dbReference type="SUPFAM" id="SSF52540">
    <property type="entry name" value="P-loop containing nucleoside triphosphate hydrolases"/>
    <property type="match status" value="1"/>
</dbReference>
<dbReference type="PANTHER" id="PTHR45626:SF14">
    <property type="entry name" value="ATP-DEPENDENT DNA HELICASE (EUROFUNG)"/>
    <property type="match status" value="1"/>
</dbReference>
<feature type="region of interest" description="Disordered" evidence="4">
    <location>
        <begin position="319"/>
        <end position="366"/>
    </location>
</feature>
<gene>
    <name evidence="6" type="ORF">MPSI1_001502</name>
</gene>
<evidence type="ECO:0000256" key="4">
    <source>
        <dbReference type="SAM" id="MobiDB-lite"/>
    </source>
</evidence>
<dbReference type="CDD" id="cd18008">
    <property type="entry name" value="DEXDc_SHPRH-like"/>
    <property type="match status" value="1"/>
</dbReference>
<name>A0AAF0JDC8_9BASI</name>
<evidence type="ECO:0000256" key="1">
    <source>
        <dbReference type="ARBA" id="ARBA00022741"/>
    </source>
</evidence>
<dbReference type="InterPro" id="IPR050628">
    <property type="entry name" value="SNF2_RAD54_helicase_TF"/>
</dbReference>
<dbReference type="AlphaFoldDB" id="A0AAF0JDC8"/>
<dbReference type="InterPro" id="IPR014001">
    <property type="entry name" value="Helicase_ATP-bd"/>
</dbReference>
<accession>A0AAF0JDC8</accession>
<evidence type="ECO:0000259" key="5">
    <source>
        <dbReference type="PROSITE" id="PS51192"/>
    </source>
</evidence>
<dbReference type="PANTHER" id="PTHR45626">
    <property type="entry name" value="TRANSCRIPTION TERMINATION FACTOR 2-RELATED"/>
    <property type="match status" value="1"/>
</dbReference>
<organism evidence="6 7">
    <name type="scientific">Malassezia psittaci</name>
    <dbReference type="NCBI Taxonomy" id="1821823"/>
    <lineage>
        <taxon>Eukaryota</taxon>
        <taxon>Fungi</taxon>
        <taxon>Dikarya</taxon>
        <taxon>Basidiomycota</taxon>
        <taxon>Ustilaginomycotina</taxon>
        <taxon>Malasseziomycetes</taxon>
        <taxon>Malasseziales</taxon>
        <taxon>Malasseziaceae</taxon>
        <taxon>Malassezia</taxon>
    </lineage>
</organism>
<dbReference type="Proteomes" id="UP001214628">
    <property type="component" value="Chromosome 1"/>
</dbReference>
<dbReference type="Pfam" id="PF00176">
    <property type="entry name" value="SNF2-rel_dom"/>
    <property type="match status" value="1"/>
</dbReference>
<dbReference type="GO" id="GO:0008094">
    <property type="term" value="F:ATP-dependent activity, acting on DNA"/>
    <property type="evidence" value="ECO:0007669"/>
    <property type="project" value="TreeGrafter"/>
</dbReference>
<dbReference type="GO" id="GO:0016787">
    <property type="term" value="F:hydrolase activity"/>
    <property type="evidence" value="ECO:0007669"/>
    <property type="project" value="UniProtKB-KW"/>
</dbReference>
<evidence type="ECO:0000313" key="7">
    <source>
        <dbReference type="Proteomes" id="UP001214628"/>
    </source>
</evidence>